<comment type="caution">
    <text evidence="1">The sequence shown here is derived from an EMBL/GenBank/DDBJ whole genome shotgun (WGS) entry which is preliminary data.</text>
</comment>
<dbReference type="Proteomes" id="UP001497535">
    <property type="component" value="Unassembled WGS sequence"/>
</dbReference>
<name>A0ACB1AS97_MELEN</name>
<evidence type="ECO:0000313" key="1">
    <source>
        <dbReference type="EMBL" id="CAK5096979.1"/>
    </source>
</evidence>
<dbReference type="EMBL" id="CAVMJV010000101">
    <property type="protein sequence ID" value="CAK5096979.1"/>
    <property type="molecule type" value="Genomic_DNA"/>
</dbReference>
<protein>
    <submittedName>
        <fullName evidence="1">Uncharacterized protein</fullName>
    </submittedName>
</protein>
<keyword evidence="2" id="KW-1185">Reference proteome</keyword>
<organism evidence="1 2">
    <name type="scientific">Meloidogyne enterolobii</name>
    <name type="common">Root-knot nematode worm</name>
    <name type="synonym">Meloidogyne mayaguensis</name>
    <dbReference type="NCBI Taxonomy" id="390850"/>
    <lineage>
        <taxon>Eukaryota</taxon>
        <taxon>Metazoa</taxon>
        <taxon>Ecdysozoa</taxon>
        <taxon>Nematoda</taxon>
        <taxon>Chromadorea</taxon>
        <taxon>Rhabditida</taxon>
        <taxon>Tylenchina</taxon>
        <taxon>Tylenchomorpha</taxon>
        <taxon>Tylenchoidea</taxon>
        <taxon>Meloidogynidae</taxon>
        <taxon>Meloidogyninae</taxon>
        <taxon>Meloidogyne</taxon>
    </lineage>
</organism>
<evidence type="ECO:0000313" key="2">
    <source>
        <dbReference type="Proteomes" id="UP001497535"/>
    </source>
</evidence>
<proteinExistence type="predicted"/>
<accession>A0ACB1AS97</accession>
<gene>
    <name evidence="1" type="ORF">MENTE1834_LOCUS41283</name>
</gene>
<reference evidence="1" key="1">
    <citation type="submission" date="2023-11" db="EMBL/GenBank/DDBJ databases">
        <authorList>
            <person name="Poullet M."/>
        </authorList>
    </citation>
    <scope>NUCLEOTIDE SEQUENCE</scope>
    <source>
        <strain evidence="1">E1834</strain>
    </source>
</reference>
<sequence length="543" mass="63044">MIKFIFILFLFKNIFSYKILVFSPTVSASHMILDARVADTLAKGGHDVTLLQIEFNLPFDSLKNITKYAKIKQIGSFTSTIDDQIFKDISNMAFQTITPIFILRLFIPYIKEANKKCEMLITERKEEIEKLRSEKYDVIITEQLFHCGSALAPLLDIRTHILLVSQPIPEHTASVLGLPYPTSYVPGLTLSGYSDKMSISERFFNLFFQMAGYYLSFEVYDSLTLIMRKHFGSNYPDIRQIIKDSPLILVNADEFVDFPRPLFSNIIYIGGIGMNEKIEESLNKLDDQLNFEMKKGKKGVVLFSFGTSMSTNELPKIFIQNLFKTFKEFSNYHFIVKVDITDNFIKEFATDIKNIFTINWIPQTKILNHPRLKLFITHCGYNSLLEAGTAGVPVLVIPFFFDQFRNARVAERNGWGLYFDKRLLLKSDEEFKIALQKILENERFKLNAERTQKLIMTKPFSGEQRLIESFNFLEQNGGDLKELLPESRNLSTTELYNLDIVFVVVLTLFILLLTMIIAYQMCWKLLKDYYKKEIKKKNEKKIK</sequence>